<evidence type="ECO:0000256" key="6">
    <source>
        <dbReference type="ARBA" id="ARBA00023136"/>
    </source>
</evidence>
<name>I2PY22_9BACT</name>
<dbReference type="PROSITE" id="PS01348">
    <property type="entry name" value="MRAY_2"/>
    <property type="match status" value="1"/>
</dbReference>
<sequence length="511" mass="55560">MTPIVSLFLAALGLSLVLTPVARWVGRRFAILAMPQARTVHTAPMPRSGGLALFLTFFACLALAPELLPARTVAKLFNRPMCFIYAGALLIFAVGFADDKWTLPSKLKLLAQVAAASIACWGGARIAFFSLPGEFVIHFDVLSYVVTVFWFVLLINAINLIDGLDGLAAGVVFFGSAVQAVLAVMRGEFHTAALFGVMAGATLGFLRYNFNPASLFLGDGGSYFLGYMLAALSVSGSVKSQVGATLLMPLIALGVPLLDTITAPLRRFMRGRDMFEPDKRHVHHKLLNRGWSQRKVVFFLYGITIFLALTALVLVNLRDAPVGLFLLAVGAALVLLVRKAGYFSYFAVDKILGWLRDVSDDTGIARNRRTFLHHQIEISQAADVGQLWTRMTEALDLLRFDMAEMVLSGTGAGSCRLFPEPPRASETAGPNAAPVFRWRREGGSVADRELMCSPTVMKLELPLIGKSGQTYGALWLVMNLAGDPMNEFTLRRVENLRRTVIAALDGLSATA</sequence>
<reference evidence="9" key="1">
    <citation type="submission" date="2011-11" db="EMBL/GenBank/DDBJ databases">
        <title>Improved High-Quality Draft sequence of Desulfovibrio sp. U5L.</title>
        <authorList>
            <consortium name="US DOE Joint Genome Institute"/>
            <person name="Lucas S."/>
            <person name="Han J."/>
            <person name="Lapidus A."/>
            <person name="Cheng J.-F."/>
            <person name="Goodwin L."/>
            <person name="Pitluck S."/>
            <person name="Peters L."/>
            <person name="Ovchinnikova G."/>
            <person name="Held B."/>
            <person name="Detter J.C."/>
            <person name="Han C."/>
            <person name="Tapia R."/>
            <person name="Land M."/>
            <person name="Hauser L."/>
            <person name="Kyrpides N."/>
            <person name="Ivanova N."/>
            <person name="Pagani I."/>
            <person name="Gabster J."/>
            <person name="Walker C."/>
            <person name="Stolyar S."/>
            <person name="Stahl D."/>
            <person name="Arkin A."/>
            <person name="Dehal P."/>
            <person name="Hazen T."/>
            <person name="Woyke T."/>
        </authorList>
    </citation>
    <scope>NUCLEOTIDE SEQUENCE [LARGE SCALE GENOMIC DNA]</scope>
    <source>
        <strain evidence="9">U5L</strain>
    </source>
</reference>
<evidence type="ECO:0000256" key="5">
    <source>
        <dbReference type="ARBA" id="ARBA00022989"/>
    </source>
</evidence>
<organism evidence="9">
    <name type="scientific">Desulfovibrio sp. U5L</name>
    <dbReference type="NCBI Taxonomy" id="596152"/>
    <lineage>
        <taxon>Bacteria</taxon>
        <taxon>Pseudomonadati</taxon>
        <taxon>Thermodesulfobacteriota</taxon>
        <taxon>Desulfovibrionia</taxon>
        <taxon>Desulfovibrionales</taxon>
        <taxon>Desulfovibrionaceae</taxon>
        <taxon>Desulfovibrio</taxon>
    </lineage>
</organism>
<dbReference type="InterPro" id="IPR000715">
    <property type="entry name" value="Glycosyl_transferase_4"/>
</dbReference>
<keyword evidence="5 8" id="KW-1133">Transmembrane helix</keyword>
<dbReference type="PANTHER" id="PTHR22926">
    <property type="entry name" value="PHOSPHO-N-ACETYLMURAMOYL-PENTAPEPTIDE-TRANSFERASE"/>
    <property type="match status" value="1"/>
</dbReference>
<evidence type="ECO:0000256" key="3">
    <source>
        <dbReference type="ARBA" id="ARBA00022679"/>
    </source>
</evidence>
<dbReference type="CDD" id="cd06853">
    <property type="entry name" value="GT_WecA_like"/>
    <property type="match status" value="1"/>
</dbReference>
<dbReference type="EMBL" id="JH600068">
    <property type="protein sequence ID" value="EIG52428.1"/>
    <property type="molecule type" value="Genomic_DNA"/>
</dbReference>
<evidence type="ECO:0000313" key="9">
    <source>
        <dbReference type="EMBL" id="EIG52428.1"/>
    </source>
</evidence>
<feature type="binding site" evidence="7">
    <location>
        <position position="219"/>
    </location>
    <ligand>
        <name>Mg(2+)</name>
        <dbReference type="ChEBI" id="CHEBI:18420"/>
    </ligand>
</feature>
<keyword evidence="7" id="KW-0479">Metal-binding</keyword>
<dbReference type="GO" id="GO:0044038">
    <property type="term" value="P:cell wall macromolecule biosynthetic process"/>
    <property type="evidence" value="ECO:0007669"/>
    <property type="project" value="TreeGrafter"/>
</dbReference>
<evidence type="ECO:0000256" key="8">
    <source>
        <dbReference type="SAM" id="Phobius"/>
    </source>
</evidence>
<evidence type="ECO:0000256" key="4">
    <source>
        <dbReference type="ARBA" id="ARBA00022692"/>
    </source>
</evidence>
<feature type="binding site" evidence="7">
    <location>
        <position position="159"/>
    </location>
    <ligand>
        <name>Mg(2+)</name>
        <dbReference type="ChEBI" id="CHEBI:18420"/>
    </ligand>
</feature>
<dbReference type="GO" id="GO:0009103">
    <property type="term" value="P:lipopolysaccharide biosynthetic process"/>
    <property type="evidence" value="ECO:0007669"/>
    <property type="project" value="TreeGrafter"/>
</dbReference>
<keyword evidence="4 8" id="KW-0812">Transmembrane</keyword>
<feature type="transmembrane region" description="Helical" evidence="8">
    <location>
        <begin position="296"/>
        <end position="314"/>
    </location>
</feature>
<protein>
    <submittedName>
        <fullName evidence="9">UDP-N-acetylmuramyl pentapeptide phosphotransferase/UDP-N-acetylglucosamine-1-phosphate transferase</fullName>
    </submittedName>
</protein>
<dbReference type="eggNOG" id="COG0472">
    <property type="taxonomic scope" value="Bacteria"/>
</dbReference>
<feature type="transmembrane region" description="Helical" evidence="8">
    <location>
        <begin position="320"/>
        <end position="337"/>
    </location>
</feature>
<dbReference type="HOGENOM" id="CLU_023982_2_1_7"/>
<proteinExistence type="predicted"/>
<dbReference type="InterPro" id="IPR018480">
    <property type="entry name" value="PNAcMuramoyl-5peptid_Trfase_CS"/>
</dbReference>
<feature type="transmembrane region" description="Helical" evidence="8">
    <location>
        <begin position="141"/>
        <end position="161"/>
    </location>
</feature>
<comment type="subcellular location">
    <subcellularLocation>
        <location evidence="1">Cell membrane</location>
        <topology evidence="1">Multi-pass membrane protein</topology>
    </subcellularLocation>
</comment>
<dbReference type="GO" id="GO:0046872">
    <property type="term" value="F:metal ion binding"/>
    <property type="evidence" value="ECO:0007669"/>
    <property type="project" value="UniProtKB-KW"/>
</dbReference>
<keyword evidence="2" id="KW-1003">Cell membrane</keyword>
<feature type="transmembrane region" description="Helical" evidence="8">
    <location>
        <begin position="242"/>
        <end position="265"/>
    </location>
</feature>
<keyword evidence="6 8" id="KW-0472">Membrane</keyword>
<evidence type="ECO:0000256" key="7">
    <source>
        <dbReference type="PIRSR" id="PIRSR600715-1"/>
    </source>
</evidence>
<dbReference type="GO" id="GO:0005886">
    <property type="term" value="C:plasma membrane"/>
    <property type="evidence" value="ECO:0007669"/>
    <property type="project" value="UniProtKB-SubCell"/>
</dbReference>
<comment type="cofactor">
    <cofactor evidence="7">
        <name>Mg(2+)</name>
        <dbReference type="ChEBI" id="CHEBI:18420"/>
    </cofactor>
</comment>
<evidence type="ECO:0000256" key="2">
    <source>
        <dbReference type="ARBA" id="ARBA00022475"/>
    </source>
</evidence>
<keyword evidence="7" id="KW-0460">Magnesium</keyword>
<accession>I2PY22</accession>
<gene>
    <name evidence="9" type="ORF">DesU5LDRAFT_0724</name>
</gene>
<dbReference type="PANTHER" id="PTHR22926:SF3">
    <property type="entry name" value="UNDECAPRENYL-PHOSPHATE ALPHA-N-ACETYLGLUCOSAMINYL 1-PHOSPHATE TRANSFERASE"/>
    <property type="match status" value="1"/>
</dbReference>
<feature type="transmembrane region" description="Helical" evidence="8">
    <location>
        <begin position="47"/>
        <end position="64"/>
    </location>
</feature>
<keyword evidence="3 9" id="KW-0808">Transferase</keyword>
<dbReference type="OrthoDB" id="9783652at2"/>
<feature type="transmembrane region" description="Helical" evidence="8">
    <location>
        <begin position="167"/>
        <end position="185"/>
    </location>
</feature>
<dbReference type="AlphaFoldDB" id="I2PY22"/>
<dbReference type="GO" id="GO:0071555">
    <property type="term" value="P:cell wall organization"/>
    <property type="evidence" value="ECO:0007669"/>
    <property type="project" value="TreeGrafter"/>
</dbReference>
<feature type="transmembrane region" description="Helical" evidence="8">
    <location>
        <begin position="192"/>
        <end position="210"/>
    </location>
</feature>
<evidence type="ECO:0000256" key="1">
    <source>
        <dbReference type="ARBA" id="ARBA00004651"/>
    </source>
</evidence>
<dbReference type="GO" id="GO:0016780">
    <property type="term" value="F:phosphotransferase activity, for other substituted phosphate groups"/>
    <property type="evidence" value="ECO:0007669"/>
    <property type="project" value="InterPro"/>
</dbReference>
<feature type="transmembrane region" description="Helical" evidence="8">
    <location>
        <begin position="109"/>
        <end position="129"/>
    </location>
</feature>
<feature type="transmembrane region" description="Helical" evidence="8">
    <location>
        <begin position="76"/>
        <end position="97"/>
    </location>
</feature>
<dbReference type="Pfam" id="PF00953">
    <property type="entry name" value="Glycos_transf_4"/>
    <property type="match status" value="1"/>
</dbReference>
<dbReference type="STRING" id="596152.DesU5LDRAFT_0724"/>